<dbReference type="Pfam" id="PF15511">
    <property type="entry name" value="CENP-T_C"/>
    <property type="match status" value="1"/>
</dbReference>
<accession>A0A136J964</accession>
<organism evidence="7 8">
    <name type="scientific">Microdochium bolleyi</name>
    <dbReference type="NCBI Taxonomy" id="196109"/>
    <lineage>
        <taxon>Eukaryota</taxon>
        <taxon>Fungi</taxon>
        <taxon>Dikarya</taxon>
        <taxon>Ascomycota</taxon>
        <taxon>Pezizomycotina</taxon>
        <taxon>Sordariomycetes</taxon>
        <taxon>Xylariomycetidae</taxon>
        <taxon>Xylariales</taxon>
        <taxon>Microdochiaceae</taxon>
        <taxon>Microdochium</taxon>
    </lineage>
</organism>
<dbReference type="InParanoid" id="A0A136J964"/>
<dbReference type="CDD" id="cd22920">
    <property type="entry name" value="HFD_CENP-T"/>
    <property type="match status" value="1"/>
</dbReference>
<feature type="compositionally biased region" description="Acidic residues" evidence="5">
    <location>
        <begin position="1"/>
        <end position="13"/>
    </location>
</feature>
<dbReference type="SUPFAM" id="SSF47113">
    <property type="entry name" value="Histone-fold"/>
    <property type="match status" value="1"/>
</dbReference>
<reference evidence="8" key="1">
    <citation type="submission" date="2016-02" db="EMBL/GenBank/DDBJ databases">
        <title>Draft genome sequence of Microdochium bolleyi, a fungal endophyte of beachgrass.</title>
        <authorList>
            <consortium name="DOE Joint Genome Institute"/>
            <person name="David A.S."/>
            <person name="May G."/>
            <person name="Haridas S."/>
            <person name="Lim J."/>
            <person name="Wang M."/>
            <person name="Labutti K."/>
            <person name="Lipzen A."/>
            <person name="Barry K."/>
            <person name="Grigoriev I.V."/>
        </authorList>
    </citation>
    <scope>NUCLEOTIDE SEQUENCE [LARGE SCALE GENOMIC DNA]</scope>
    <source>
        <strain evidence="8">J235TASD1</strain>
    </source>
</reference>
<evidence type="ECO:0000256" key="4">
    <source>
        <dbReference type="ARBA" id="ARBA00023242"/>
    </source>
</evidence>
<proteinExistence type="predicted"/>
<evidence type="ECO:0000256" key="5">
    <source>
        <dbReference type="SAM" id="MobiDB-lite"/>
    </source>
</evidence>
<comment type="subcellular location">
    <subcellularLocation>
        <location evidence="2">Chromosome</location>
    </subcellularLocation>
    <subcellularLocation>
        <location evidence="1">Nucleus</location>
    </subcellularLocation>
</comment>
<keyword evidence="3" id="KW-0158">Chromosome</keyword>
<keyword evidence="8" id="KW-1185">Reference proteome</keyword>
<keyword evidence="4" id="KW-0539">Nucleus</keyword>
<gene>
    <name evidence="7" type="ORF">Micbo1qcDRAFT_158563</name>
</gene>
<dbReference type="GO" id="GO:0005694">
    <property type="term" value="C:chromosome"/>
    <property type="evidence" value="ECO:0007669"/>
    <property type="project" value="UniProtKB-SubCell"/>
</dbReference>
<dbReference type="GO" id="GO:0003682">
    <property type="term" value="F:chromatin binding"/>
    <property type="evidence" value="ECO:0007669"/>
    <property type="project" value="TreeGrafter"/>
</dbReference>
<dbReference type="OrthoDB" id="10071681at2759"/>
<evidence type="ECO:0000313" key="7">
    <source>
        <dbReference type="EMBL" id="KXJ93707.1"/>
    </source>
</evidence>
<dbReference type="STRING" id="196109.A0A136J964"/>
<evidence type="ECO:0000256" key="2">
    <source>
        <dbReference type="ARBA" id="ARBA00004286"/>
    </source>
</evidence>
<dbReference type="InterPro" id="IPR009072">
    <property type="entry name" value="Histone-fold"/>
</dbReference>
<evidence type="ECO:0000256" key="3">
    <source>
        <dbReference type="ARBA" id="ARBA00022454"/>
    </source>
</evidence>
<evidence type="ECO:0000256" key="1">
    <source>
        <dbReference type="ARBA" id="ARBA00004123"/>
    </source>
</evidence>
<evidence type="ECO:0000259" key="6">
    <source>
        <dbReference type="Pfam" id="PF15511"/>
    </source>
</evidence>
<dbReference type="Proteomes" id="UP000070501">
    <property type="component" value="Unassembled WGS sequence"/>
</dbReference>
<protein>
    <submittedName>
        <fullName evidence="7">Centromere kinetochore component CENP-T-domain-containing protein</fullName>
    </submittedName>
</protein>
<evidence type="ECO:0000313" key="8">
    <source>
        <dbReference type="Proteomes" id="UP000070501"/>
    </source>
</evidence>
<dbReference type="EMBL" id="KQ964247">
    <property type="protein sequence ID" value="KXJ93707.1"/>
    <property type="molecule type" value="Genomic_DNA"/>
</dbReference>
<sequence length="212" mass="23771">MPMPDVDDDGQIDDDLRNDEGDQTRPMEYLLEEVDITKTTNFDETVMSTRADAVLLNRRLERGSLAPIAKLKPGKKTKKISRHGIEYPSLPQGVVKRLATTFAKNAGIPKAKISGDTLAAIMQASDWFFEQLGDDLAAYAKHAGRKTIDESDMLTLMRRQRQTRASMTPFALAQRHLPRELLQEIRMPVPVPVKGSRKAASSRHDDENEDVT</sequence>
<dbReference type="AlphaFoldDB" id="A0A136J964"/>
<dbReference type="PANTHER" id="PTHR22980">
    <property type="entry name" value="CORTISTATIN"/>
    <property type="match status" value="1"/>
</dbReference>
<dbReference type="PANTHER" id="PTHR22980:SF5">
    <property type="entry name" value="CENP-T_HISTONE H4 HISTONE FOLD DOMAIN-CONTAINING PROTEIN"/>
    <property type="match status" value="1"/>
</dbReference>
<dbReference type="GO" id="GO:0000712">
    <property type="term" value="P:resolution of meiotic recombination intermediates"/>
    <property type="evidence" value="ECO:0007669"/>
    <property type="project" value="TreeGrafter"/>
</dbReference>
<feature type="region of interest" description="Disordered" evidence="5">
    <location>
        <begin position="1"/>
        <end position="26"/>
    </location>
</feature>
<feature type="domain" description="CENP-T/Histone H4 histone fold" evidence="6">
    <location>
        <begin position="83"/>
        <end position="189"/>
    </location>
</feature>
<feature type="compositionally biased region" description="Basic and acidic residues" evidence="5">
    <location>
        <begin position="14"/>
        <end position="25"/>
    </location>
</feature>
<dbReference type="GO" id="GO:0031297">
    <property type="term" value="P:replication fork processing"/>
    <property type="evidence" value="ECO:0007669"/>
    <property type="project" value="TreeGrafter"/>
</dbReference>
<feature type="region of interest" description="Disordered" evidence="5">
    <location>
        <begin position="188"/>
        <end position="212"/>
    </location>
</feature>
<dbReference type="Gene3D" id="1.10.20.10">
    <property type="entry name" value="Histone, subunit A"/>
    <property type="match status" value="1"/>
</dbReference>
<name>A0A136J964_9PEZI</name>
<dbReference type="GO" id="GO:0071821">
    <property type="term" value="C:FANCM-MHF complex"/>
    <property type="evidence" value="ECO:0007669"/>
    <property type="project" value="TreeGrafter"/>
</dbReference>
<dbReference type="InterPro" id="IPR035425">
    <property type="entry name" value="CENP-T/H4_C"/>
</dbReference>
<dbReference type="GO" id="GO:0046982">
    <property type="term" value="F:protein heterodimerization activity"/>
    <property type="evidence" value="ECO:0007669"/>
    <property type="project" value="InterPro"/>
</dbReference>